<name>A0A940M6E4_9ACTN</name>
<comment type="caution">
    <text evidence="2">The sequence shown here is derived from an EMBL/GenBank/DDBJ whole genome shotgun (WGS) entry which is preliminary data.</text>
</comment>
<organism evidence="2 3">
    <name type="scientific">Streptomyces montanisoli</name>
    <dbReference type="NCBI Taxonomy" id="2798581"/>
    <lineage>
        <taxon>Bacteria</taxon>
        <taxon>Bacillati</taxon>
        <taxon>Actinomycetota</taxon>
        <taxon>Actinomycetes</taxon>
        <taxon>Kitasatosporales</taxon>
        <taxon>Streptomycetaceae</taxon>
        <taxon>Streptomyces</taxon>
    </lineage>
</organism>
<dbReference type="SUPFAM" id="SSF51182">
    <property type="entry name" value="RmlC-like cupins"/>
    <property type="match status" value="1"/>
</dbReference>
<dbReference type="RefSeq" id="WP_209338809.1">
    <property type="nucleotide sequence ID" value="NZ_JAGIQL010000014.1"/>
</dbReference>
<accession>A0A940M6E4</accession>
<dbReference type="InterPro" id="IPR011051">
    <property type="entry name" value="RmlC_Cupin_sf"/>
</dbReference>
<reference evidence="2" key="1">
    <citation type="submission" date="2021-03" db="EMBL/GenBank/DDBJ databases">
        <title>Whole genome sequence of Streptomyces bomunensis MMS17-BM035.</title>
        <authorList>
            <person name="Lee J.H."/>
        </authorList>
    </citation>
    <scope>NUCLEOTIDE SEQUENCE</scope>
    <source>
        <strain evidence="2">MMS17-BM035</strain>
    </source>
</reference>
<dbReference type="PANTHER" id="PTHR36440">
    <property type="entry name" value="PUTATIVE (AFU_ORTHOLOGUE AFUA_8G07350)-RELATED"/>
    <property type="match status" value="1"/>
</dbReference>
<dbReference type="InterPro" id="IPR013096">
    <property type="entry name" value="Cupin_2"/>
</dbReference>
<dbReference type="AlphaFoldDB" id="A0A940M6E4"/>
<feature type="domain" description="Cupin type-2" evidence="1">
    <location>
        <begin position="39"/>
        <end position="108"/>
    </location>
</feature>
<dbReference type="InterPro" id="IPR014710">
    <property type="entry name" value="RmlC-like_jellyroll"/>
</dbReference>
<sequence>MSDVSVVGPGDGEVIELGAATIRVIEDGSTTAHRLGIVEITLAPHEEGPAQHRHSRHDEGFYVVSGTARFTVGSTVYDAPPGALAMVPPGVPHGFANPGDEPLVMINTFTPDFYVGYFRDLRDAIADGRAATAEGVGEVMARYDTALAEDFAPGGDA</sequence>
<evidence type="ECO:0000259" key="1">
    <source>
        <dbReference type="Pfam" id="PF07883"/>
    </source>
</evidence>
<evidence type="ECO:0000313" key="2">
    <source>
        <dbReference type="EMBL" id="MBP0457035.1"/>
    </source>
</evidence>
<evidence type="ECO:0000313" key="3">
    <source>
        <dbReference type="Proteomes" id="UP000670475"/>
    </source>
</evidence>
<dbReference type="Gene3D" id="2.60.120.10">
    <property type="entry name" value="Jelly Rolls"/>
    <property type="match status" value="1"/>
</dbReference>
<dbReference type="PANTHER" id="PTHR36440:SF1">
    <property type="entry name" value="PUTATIVE (AFU_ORTHOLOGUE AFUA_8G07350)-RELATED"/>
    <property type="match status" value="1"/>
</dbReference>
<gene>
    <name evidence="2" type="ORF">JFN87_05910</name>
</gene>
<dbReference type="EMBL" id="JAGIQL010000014">
    <property type="protein sequence ID" value="MBP0457035.1"/>
    <property type="molecule type" value="Genomic_DNA"/>
</dbReference>
<keyword evidence="3" id="KW-1185">Reference proteome</keyword>
<proteinExistence type="predicted"/>
<dbReference type="Pfam" id="PF07883">
    <property type="entry name" value="Cupin_2"/>
    <property type="match status" value="1"/>
</dbReference>
<dbReference type="Proteomes" id="UP000670475">
    <property type="component" value="Unassembled WGS sequence"/>
</dbReference>
<dbReference type="InterPro" id="IPR053146">
    <property type="entry name" value="QDO-like"/>
</dbReference>
<protein>
    <submittedName>
        <fullName evidence="2">Cupin domain-containing protein</fullName>
    </submittedName>
</protein>